<feature type="transmembrane region" description="Helical" evidence="1">
    <location>
        <begin position="6"/>
        <end position="27"/>
    </location>
</feature>
<keyword evidence="1" id="KW-0812">Transmembrane</keyword>
<dbReference type="EMBL" id="BK016011">
    <property type="protein sequence ID" value="DAF89462.1"/>
    <property type="molecule type" value="Genomic_DNA"/>
</dbReference>
<proteinExistence type="predicted"/>
<protein>
    <submittedName>
        <fullName evidence="2">Uncharacterized protein</fullName>
    </submittedName>
</protein>
<accession>A0A8S5U4Y8</accession>
<reference evidence="2" key="1">
    <citation type="journal article" date="2021" name="Proc. Natl. Acad. Sci. U.S.A.">
        <title>A Catalog of Tens of Thousands of Viruses from Human Metagenomes Reveals Hidden Associations with Chronic Diseases.</title>
        <authorList>
            <person name="Tisza M.J."/>
            <person name="Buck C.B."/>
        </authorList>
    </citation>
    <scope>NUCLEOTIDE SEQUENCE</scope>
    <source>
        <strain evidence="2">Cty4N14</strain>
    </source>
</reference>
<evidence type="ECO:0000313" key="2">
    <source>
        <dbReference type="EMBL" id="DAF89462.1"/>
    </source>
</evidence>
<organism evidence="2">
    <name type="scientific">Phage sp. cty4N14</name>
    <dbReference type="NCBI Taxonomy" id="2825799"/>
    <lineage>
        <taxon>Viruses</taxon>
    </lineage>
</organism>
<evidence type="ECO:0000256" key="1">
    <source>
        <dbReference type="SAM" id="Phobius"/>
    </source>
</evidence>
<name>A0A8S5U4Y8_9VIRU</name>
<keyword evidence="1" id="KW-1133">Transmembrane helix</keyword>
<keyword evidence="1" id="KW-0472">Membrane</keyword>
<sequence>MKIFLYLLIFFFTFMLDILHFIVYYNIIKQRK</sequence>